<sequence length="538" mass="59079">MREAGDAIARLLRLRDAAGAVYANRAALLRRAPVGAVVAAVVIPLVGCDTGPSFWFHKRASACPRPQAAQGASGQFNQQQQEIRALRQGGFRGDFFAQLELARRYEGQRAADKNIEDPVESAVWYAAALANANGYTPISAYERRGAESKALSRFDDCRAFERRTAYFALDRLLSRMSTEEQEKVRGRVIYILSTQGADGFRTLARIHDGNFGPFGEPSDNLQAIEAYGKPSQRGAPAALDLFKRNDVDAYLYNYLAVQTGDVSAYVMLKDFERSSPARASYGSFVESKAKRWIPPYEFYPPDSPESGVPHSDESDLSGEARDTALARLNELPFIHIGEALAYLRVIPKPVADERLLTVNDAQTFEGMIGRPNTGRLSPIEKVRAIQYAAVNGSSKAQLVLAVMYAEGVGVPRDYARAYHWFEEAEKQGSAEAKYAMSTYFSLGLQGVADQDRAKAVVYQIDGALAGFKPSVGRLQQLLAQISRPVRAPGERLPPRPYLNGDYDRGPSRPDDYRRDGGLAGPAPGQDRGGGRPYNEGNY</sequence>
<dbReference type="eggNOG" id="COG0790">
    <property type="taxonomic scope" value="Bacteria"/>
</dbReference>
<proteinExistence type="predicted"/>
<evidence type="ECO:0000313" key="2">
    <source>
        <dbReference type="EMBL" id="ENZ81215.1"/>
    </source>
</evidence>
<dbReference type="InterPro" id="IPR050767">
    <property type="entry name" value="Sel1_AlgK"/>
</dbReference>
<evidence type="ECO:0000313" key="3">
    <source>
        <dbReference type="Proteomes" id="UP000013063"/>
    </source>
</evidence>
<dbReference type="PANTHER" id="PTHR11102">
    <property type="entry name" value="SEL-1-LIKE PROTEIN"/>
    <property type="match status" value="1"/>
</dbReference>
<gene>
    <name evidence="2" type="ORF">OR37_02924</name>
</gene>
<feature type="compositionally biased region" description="Basic and acidic residues" evidence="1">
    <location>
        <begin position="501"/>
        <end position="516"/>
    </location>
</feature>
<dbReference type="InterPro" id="IPR006597">
    <property type="entry name" value="Sel1-like"/>
</dbReference>
<dbReference type="STRING" id="1292034.OR37_02924"/>
<dbReference type="SUPFAM" id="SSF81901">
    <property type="entry name" value="HCP-like"/>
    <property type="match status" value="1"/>
</dbReference>
<dbReference type="RefSeq" id="WP_004621383.1">
    <property type="nucleotide sequence ID" value="NZ_APMP01000020.1"/>
</dbReference>
<feature type="region of interest" description="Disordered" evidence="1">
    <location>
        <begin position="485"/>
        <end position="538"/>
    </location>
</feature>
<evidence type="ECO:0008006" key="4">
    <source>
        <dbReference type="Google" id="ProtNLM"/>
    </source>
</evidence>
<evidence type="ECO:0000256" key="1">
    <source>
        <dbReference type="SAM" id="MobiDB-lite"/>
    </source>
</evidence>
<organism evidence="2 3">
    <name type="scientific">Caulobacter vibrioides OR37</name>
    <dbReference type="NCBI Taxonomy" id="1292034"/>
    <lineage>
        <taxon>Bacteria</taxon>
        <taxon>Pseudomonadati</taxon>
        <taxon>Pseudomonadota</taxon>
        <taxon>Alphaproteobacteria</taxon>
        <taxon>Caulobacterales</taxon>
        <taxon>Caulobacteraceae</taxon>
        <taxon>Caulobacter</taxon>
    </lineage>
</organism>
<dbReference type="SMART" id="SM00671">
    <property type="entry name" value="SEL1"/>
    <property type="match status" value="2"/>
</dbReference>
<dbReference type="EMBL" id="APMP01000020">
    <property type="protein sequence ID" value="ENZ81215.1"/>
    <property type="molecule type" value="Genomic_DNA"/>
</dbReference>
<dbReference type="Gene3D" id="1.25.40.10">
    <property type="entry name" value="Tetratricopeptide repeat domain"/>
    <property type="match status" value="1"/>
</dbReference>
<keyword evidence="3" id="KW-1185">Reference proteome</keyword>
<dbReference type="InterPro" id="IPR011990">
    <property type="entry name" value="TPR-like_helical_dom_sf"/>
</dbReference>
<accession>R0CY55</accession>
<protein>
    <recommendedName>
        <fullName evidence="4">Sel1 repeat family protein</fullName>
    </recommendedName>
</protein>
<dbReference type="Proteomes" id="UP000013063">
    <property type="component" value="Unassembled WGS sequence"/>
</dbReference>
<dbReference type="PATRIC" id="fig|1292034.3.peg.2905"/>
<reference evidence="2 3" key="1">
    <citation type="journal article" date="2013" name="Genome Announc.">
        <title>Draft Genome Sequence for Caulobacter sp. Strain OR37, a Bacterium Tolerant to Heavy Metals.</title>
        <authorList>
            <person name="Utturkar S.M."/>
            <person name="Bollmann A."/>
            <person name="Brzoska R.M."/>
            <person name="Klingeman D.M."/>
            <person name="Epstein S.E."/>
            <person name="Palumbo A.V."/>
            <person name="Brown S.D."/>
        </authorList>
    </citation>
    <scope>NUCLEOTIDE SEQUENCE [LARGE SCALE GENOMIC DNA]</scope>
    <source>
        <strain evidence="2 3">OR37</strain>
    </source>
</reference>
<comment type="caution">
    <text evidence="2">The sequence shown here is derived from an EMBL/GenBank/DDBJ whole genome shotgun (WGS) entry which is preliminary data.</text>
</comment>
<dbReference type="Pfam" id="PF08238">
    <property type="entry name" value="Sel1"/>
    <property type="match status" value="2"/>
</dbReference>
<dbReference type="PANTHER" id="PTHR11102:SF160">
    <property type="entry name" value="ERAD-ASSOCIATED E3 UBIQUITIN-PROTEIN LIGASE COMPONENT HRD3"/>
    <property type="match status" value="1"/>
</dbReference>
<name>R0CY55_CAUVI</name>
<dbReference type="AlphaFoldDB" id="R0CY55"/>
<dbReference type="OrthoDB" id="5321503at2"/>